<comment type="caution">
    <text evidence="3">The sequence shown here is derived from an EMBL/GenBank/DDBJ whole genome shotgun (WGS) entry which is preliminary data.</text>
</comment>
<name>A0A0U5BZF1_XANCI</name>
<evidence type="ECO:0000313" key="3">
    <source>
        <dbReference type="EMBL" id="CEG19235.1"/>
    </source>
</evidence>
<organism evidence="3 4">
    <name type="scientific">Xanthomonas citri pv. citri</name>
    <dbReference type="NCBI Taxonomy" id="611301"/>
    <lineage>
        <taxon>Bacteria</taxon>
        <taxon>Pseudomonadati</taxon>
        <taxon>Pseudomonadota</taxon>
        <taxon>Gammaproteobacteria</taxon>
        <taxon>Lysobacterales</taxon>
        <taxon>Lysobacteraceae</taxon>
        <taxon>Xanthomonas</taxon>
    </lineage>
</organism>
<evidence type="ECO:0008006" key="5">
    <source>
        <dbReference type="Google" id="ProtNLM"/>
    </source>
</evidence>
<feature type="signal peptide" evidence="2">
    <location>
        <begin position="1"/>
        <end position="22"/>
    </location>
</feature>
<feature type="region of interest" description="Disordered" evidence="1">
    <location>
        <begin position="36"/>
        <end position="69"/>
    </location>
</feature>
<gene>
    <name evidence="3" type="ORF">XAC3562_970019</name>
</gene>
<evidence type="ECO:0000313" key="4">
    <source>
        <dbReference type="Proteomes" id="UP000052230"/>
    </source>
</evidence>
<evidence type="ECO:0000256" key="1">
    <source>
        <dbReference type="SAM" id="MobiDB-lite"/>
    </source>
</evidence>
<dbReference type="PROSITE" id="PS51257">
    <property type="entry name" value="PROKAR_LIPOPROTEIN"/>
    <property type="match status" value="1"/>
</dbReference>
<dbReference type="EMBL" id="CCXZ01000196">
    <property type="protein sequence ID" value="CEG19235.1"/>
    <property type="molecule type" value="Genomic_DNA"/>
</dbReference>
<feature type="compositionally biased region" description="Polar residues" evidence="1">
    <location>
        <begin position="38"/>
        <end position="51"/>
    </location>
</feature>
<evidence type="ECO:0000256" key="2">
    <source>
        <dbReference type="SAM" id="SignalP"/>
    </source>
</evidence>
<proteinExistence type="predicted"/>
<reference evidence="3 4" key="1">
    <citation type="submission" date="2014-09" db="EMBL/GenBank/DDBJ databases">
        <authorList>
            <person name="Regsiter A."/>
        </authorList>
    </citation>
    <scope>NUCLEOTIDE SEQUENCE [LARGE SCALE GENOMIC DNA]</scope>
</reference>
<keyword evidence="4" id="KW-1185">Reference proteome</keyword>
<keyword evidence="2" id="KW-0732">Signal</keyword>
<dbReference type="AlphaFoldDB" id="A0A0U5BZF1"/>
<sequence length="69" mass="7060">MMKLRYPLTLALLLGACASAVAGPIAAGKQRVLGSAYSPRQAQASPTTGTPTFPKMRANGAASKPCADR</sequence>
<dbReference type="Proteomes" id="UP000052230">
    <property type="component" value="Unassembled WGS sequence"/>
</dbReference>
<protein>
    <recommendedName>
        <fullName evidence="5">Lipoprotein</fullName>
    </recommendedName>
</protein>
<accession>A0A0U5BZF1</accession>
<feature type="chain" id="PRO_5006855514" description="Lipoprotein" evidence="2">
    <location>
        <begin position="23"/>
        <end position="69"/>
    </location>
</feature>